<dbReference type="EMBL" id="OW240912">
    <property type="protein sequence ID" value="CAH2223078.1"/>
    <property type="molecule type" value="Genomic_DNA"/>
</dbReference>
<keyword evidence="6" id="KW-0808">Transferase</keyword>
<dbReference type="InterPro" id="IPR025812">
    <property type="entry name" value="Trm10_C_MTase_dom"/>
</dbReference>
<evidence type="ECO:0000256" key="2">
    <source>
        <dbReference type="ARBA" id="ARBA00012794"/>
    </source>
</evidence>
<evidence type="ECO:0000256" key="13">
    <source>
        <dbReference type="ARBA" id="ARBA00029803"/>
    </source>
</evidence>
<dbReference type="GO" id="GO:0005654">
    <property type="term" value="C:nucleoplasm"/>
    <property type="evidence" value="ECO:0007669"/>
    <property type="project" value="TreeGrafter"/>
</dbReference>
<evidence type="ECO:0000259" key="22">
    <source>
        <dbReference type="PROSITE" id="PS51675"/>
    </source>
</evidence>
<proteinExistence type="predicted"/>
<evidence type="ECO:0000256" key="20">
    <source>
        <dbReference type="SAM" id="Coils"/>
    </source>
</evidence>
<evidence type="ECO:0000256" key="3">
    <source>
        <dbReference type="ARBA" id="ARBA00012797"/>
    </source>
</evidence>
<evidence type="ECO:0000256" key="12">
    <source>
        <dbReference type="ARBA" id="ARBA00029727"/>
    </source>
</evidence>
<dbReference type="InterPro" id="IPR007356">
    <property type="entry name" value="tRNA_m1G_MeTrfase_euk"/>
</dbReference>
<sequence length="535" mass="61992">MGSANLLPSRYNLPQPDSGIASLLPLQCTPDLLHAHCSLFSNDHGRFARYDTRRSIRQSKRKRKSVQHAVCLEESRFIMAFCIVSKVRHVIQTIRCSSAHHTFVQEGGNKWLSLNVPCQWSQCRTLKLYQCLKSEDNKLDLDEWKSIIKSGTHSVEVEKDGEPVKETSLAGMRELVEMWRLAGRAVPESMSNEQLQALMDLPTVTGRKKYLKFLSKKELEKNNRRKKKQELQKARMESLDQLEVKEESEIKNTMFLKFWDSTIDSLQRWRLAQAMQFGQPLVFDMVYDNYMSRWELENTVDQLIMTEGWNRRSIDPFHIHFCSLQTNGPYHKHLEKRYTGSWDKVLVTATEKSHVDIFPKDQLVYLTADSPNELKKFDHNKVYIVGSLVDKCQQTGLSLANAKRLNLATARLPLDRYLRWDCGAKNLTLDQMICILLSLKEHGDWKKALSFVPTRKHEGFVQRGHSQEKSSRKLKDSAEWGQSRDKPLFKKSNNIQKWDTPQPQVDSSALLSKSSVHLRRTKIWDDWACNAPANS</sequence>
<keyword evidence="10 20" id="KW-0175">Coiled coil</keyword>
<keyword evidence="9" id="KW-0809">Transit peptide</keyword>
<accession>A0AAD1VPG5</accession>
<feature type="region of interest" description="Disordered" evidence="21">
    <location>
        <begin position="460"/>
        <end position="506"/>
    </location>
</feature>
<dbReference type="EC" id="2.1.1.221" evidence="3"/>
<evidence type="ECO:0000256" key="7">
    <source>
        <dbReference type="ARBA" id="ARBA00022691"/>
    </source>
</evidence>
<evidence type="ECO:0000256" key="6">
    <source>
        <dbReference type="ARBA" id="ARBA00022679"/>
    </source>
</evidence>
<keyword evidence="7" id="KW-0949">S-adenosyl-L-methionine</keyword>
<comment type="catalytic activity">
    <reaction evidence="19">
        <text>an adenosine in mRNA + S-adenosyl-L-methionine = an N(1)-methyladenosine in mRNA + S-adenosyl-L-homocysteine + H(+)</text>
        <dbReference type="Rhea" id="RHEA:55392"/>
        <dbReference type="Rhea" id="RHEA-COMP:12414"/>
        <dbReference type="Rhea" id="RHEA-COMP:12415"/>
        <dbReference type="ChEBI" id="CHEBI:15378"/>
        <dbReference type="ChEBI" id="CHEBI:57856"/>
        <dbReference type="ChEBI" id="CHEBI:59789"/>
        <dbReference type="ChEBI" id="CHEBI:74411"/>
        <dbReference type="ChEBI" id="CHEBI:74491"/>
    </reaction>
</comment>
<dbReference type="GO" id="GO:0000049">
    <property type="term" value="F:tRNA binding"/>
    <property type="evidence" value="ECO:0007669"/>
    <property type="project" value="TreeGrafter"/>
</dbReference>
<evidence type="ECO:0000256" key="8">
    <source>
        <dbReference type="ARBA" id="ARBA00022694"/>
    </source>
</evidence>
<evidence type="ECO:0000313" key="24">
    <source>
        <dbReference type="Proteomes" id="UP001295444"/>
    </source>
</evidence>
<name>A0AAD1VPG5_PELCU</name>
<dbReference type="GO" id="GO:0070131">
    <property type="term" value="P:positive regulation of mitochondrial translation"/>
    <property type="evidence" value="ECO:0007669"/>
    <property type="project" value="TreeGrafter"/>
</dbReference>
<evidence type="ECO:0000313" key="23">
    <source>
        <dbReference type="EMBL" id="CAH2223078.1"/>
    </source>
</evidence>
<evidence type="ECO:0000256" key="21">
    <source>
        <dbReference type="SAM" id="MobiDB-lite"/>
    </source>
</evidence>
<dbReference type="AlphaFoldDB" id="A0AAD1VPG5"/>
<evidence type="ECO:0000256" key="18">
    <source>
        <dbReference type="ARBA" id="ARBA00048434"/>
    </source>
</evidence>
<dbReference type="GO" id="GO:0005739">
    <property type="term" value="C:mitochondrion"/>
    <property type="evidence" value="ECO:0007669"/>
    <property type="project" value="UniProtKB-SubCell"/>
</dbReference>
<evidence type="ECO:0000256" key="16">
    <source>
        <dbReference type="ARBA" id="ARBA00033019"/>
    </source>
</evidence>
<dbReference type="InterPro" id="IPR028564">
    <property type="entry name" value="MT_TRM10-typ"/>
</dbReference>
<keyword evidence="5 23" id="KW-0489">Methyltransferase</keyword>
<comment type="catalytic activity">
    <reaction evidence="17">
        <text>adenosine(9) in tRNA + S-adenosyl-L-methionine = N(1)-methyladenosine(9) in tRNA + S-adenosyl-L-homocysteine + H(+)</text>
        <dbReference type="Rhea" id="RHEA:43148"/>
        <dbReference type="Rhea" id="RHEA-COMP:10363"/>
        <dbReference type="Rhea" id="RHEA-COMP:10364"/>
        <dbReference type="ChEBI" id="CHEBI:15378"/>
        <dbReference type="ChEBI" id="CHEBI:57856"/>
        <dbReference type="ChEBI" id="CHEBI:59789"/>
        <dbReference type="ChEBI" id="CHEBI:74411"/>
        <dbReference type="ChEBI" id="CHEBI:74491"/>
        <dbReference type="EC" id="2.1.1.218"/>
    </reaction>
</comment>
<dbReference type="PANTHER" id="PTHR13563:SF5">
    <property type="entry name" value="TRNA METHYLTRANSFERASE 10 HOMOLOG C"/>
    <property type="match status" value="1"/>
</dbReference>
<evidence type="ECO:0000256" key="9">
    <source>
        <dbReference type="ARBA" id="ARBA00022946"/>
    </source>
</evidence>
<keyword evidence="24" id="KW-1185">Reference proteome</keyword>
<dbReference type="Gene3D" id="3.40.1280.30">
    <property type="match status" value="1"/>
</dbReference>
<protein>
    <recommendedName>
        <fullName evidence="4">tRNA methyltransferase 10 homolog C</fullName>
        <ecNumber evidence="2">2.1.1.218</ecNumber>
        <ecNumber evidence="3">2.1.1.221</ecNumber>
    </recommendedName>
    <alternativeName>
        <fullName evidence="14">Mitochondrial ribonuclease P protein 1</fullName>
    </alternativeName>
    <alternativeName>
        <fullName evidence="13">RNA (guanine-9-)-methyltransferase domain-containing protein 1</fullName>
    </alternativeName>
    <alternativeName>
        <fullName evidence="15">mRNA methyladenosine-N(1)-methyltransferase</fullName>
    </alternativeName>
    <alternativeName>
        <fullName evidence="16">tRNA (adenine(9)-N(1))-methyltransferase</fullName>
    </alternativeName>
    <alternativeName>
        <fullName evidence="12">tRNA (guanine(9)-N(1))-methyltransferase</fullName>
    </alternativeName>
</protein>
<evidence type="ECO:0000256" key="11">
    <source>
        <dbReference type="ARBA" id="ARBA00023128"/>
    </source>
</evidence>
<dbReference type="GO" id="GO:0097745">
    <property type="term" value="P:mitochondrial tRNA 5'-end processing"/>
    <property type="evidence" value="ECO:0007669"/>
    <property type="project" value="TreeGrafter"/>
</dbReference>
<dbReference type="GO" id="GO:0052905">
    <property type="term" value="F:tRNA (guanosine(9)-N1)-methyltransferase activity"/>
    <property type="evidence" value="ECO:0007669"/>
    <property type="project" value="UniProtKB-EC"/>
</dbReference>
<evidence type="ECO:0000256" key="10">
    <source>
        <dbReference type="ARBA" id="ARBA00023054"/>
    </source>
</evidence>
<reference evidence="23" key="1">
    <citation type="submission" date="2022-03" db="EMBL/GenBank/DDBJ databases">
        <authorList>
            <person name="Alioto T."/>
            <person name="Alioto T."/>
            <person name="Gomez Garrido J."/>
        </authorList>
    </citation>
    <scope>NUCLEOTIDE SEQUENCE</scope>
</reference>
<gene>
    <name evidence="23" type="ORF">PECUL_23A017619</name>
</gene>
<evidence type="ECO:0000256" key="4">
    <source>
        <dbReference type="ARBA" id="ARBA00014681"/>
    </source>
</evidence>
<evidence type="ECO:0000256" key="17">
    <source>
        <dbReference type="ARBA" id="ARBA00048278"/>
    </source>
</evidence>
<dbReference type="Proteomes" id="UP001295444">
    <property type="component" value="Chromosome 01"/>
</dbReference>
<evidence type="ECO:0000256" key="1">
    <source>
        <dbReference type="ARBA" id="ARBA00004173"/>
    </source>
</evidence>
<dbReference type="FunFam" id="3.40.1280.30:FF:000003">
    <property type="entry name" value="tRNA methyltransferase 10C, mitochondrial RNase P subunit"/>
    <property type="match status" value="1"/>
</dbReference>
<dbReference type="EC" id="2.1.1.218" evidence="2"/>
<evidence type="ECO:0000256" key="19">
    <source>
        <dbReference type="ARBA" id="ARBA00048481"/>
    </source>
</evidence>
<evidence type="ECO:0000256" key="5">
    <source>
        <dbReference type="ARBA" id="ARBA00022603"/>
    </source>
</evidence>
<comment type="subcellular location">
    <subcellularLocation>
        <location evidence="1">Mitochondrion</location>
    </subcellularLocation>
</comment>
<evidence type="ECO:0000256" key="15">
    <source>
        <dbReference type="ARBA" id="ARBA00031759"/>
    </source>
</evidence>
<dbReference type="InterPro" id="IPR038459">
    <property type="entry name" value="MT_TRM10-typ_sf"/>
</dbReference>
<keyword evidence="8" id="KW-0819">tRNA processing</keyword>
<feature type="compositionally biased region" description="Basic and acidic residues" evidence="21">
    <location>
        <begin position="460"/>
        <end position="488"/>
    </location>
</feature>
<dbReference type="PANTHER" id="PTHR13563">
    <property type="entry name" value="TRNA (GUANINE-9-) METHYLTRANSFERASE"/>
    <property type="match status" value="1"/>
</dbReference>
<dbReference type="GO" id="GO:0160106">
    <property type="term" value="F:tRNA (adenine(9)-N1)-methyltransferase activity"/>
    <property type="evidence" value="ECO:0007669"/>
    <property type="project" value="UniProtKB-EC"/>
</dbReference>
<evidence type="ECO:0000256" key="14">
    <source>
        <dbReference type="ARBA" id="ARBA00030623"/>
    </source>
</evidence>
<dbReference type="CDD" id="cd18102">
    <property type="entry name" value="Trm10_MRRP1"/>
    <property type="match status" value="1"/>
</dbReference>
<organism evidence="23 24">
    <name type="scientific">Pelobates cultripes</name>
    <name type="common">Western spadefoot toad</name>
    <dbReference type="NCBI Taxonomy" id="61616"/>
    <lineage>
        <taxon>Eukaryota</taxon>
        <taxon>Metazoa</taxon>
        <taxon>Chordata</taxon>
        <taxon>Craniata</taxon>
        <taxon>Vertebrata</taxon>
        <taxon>Euteleostomi</taxon>
        <taxon>Amphibia</taxon>
        <taxon>Batrachia</taxon>
        <taxon>Anura</taxon>
        <taxon>Pelobatoidea</taxon>
        <taxon>Pelobatidae</taxon>
        <taxon>Pelobates</taxon>
    </lineage>
</organism>
<dbReference type="PROSITE" id="PS51675">
    <property type="entry name" value="SAM_MT_TRM10"/>
    <property type="match status" value="1"/>
</dbReference>
<keyword evidence="11" id="KW-0496">Mitochondrion</keyword>
<comment type="catalytic activity">
    <reaction evidence="18">
        <text>guanosine(9) in tRNA + S-adenosyl-L-methionine = N(1)-methylguanosine(9) in tRNA + S-adenosyl-L-homocysteine + H(+)</text>
        <dbReference type="Rhea" id="RHEA:43156"/>
        <dbReference type="Rhea" id="RHEA-COMP:10367"/>
        <dbReference type="Rhea" id="RHEA-COMP:10368"/>
        <dbReference type="ChEBI" id="CHEBI:15378"/>
        <dbReference type="ChEBI" id="CHEBI:57856"/>
        <dbReference type="ChEBI" id="CHEBI:59789"/>
        <dbReference type="ChEBI" id="CHEBI:73542"/>
        <dbReference type="ChEBI" id="CHEBI:74269"/>
        <dbReference type="EC" id="2.1.1.221"/>
    </reaction>
</comment>
<dbReference type="GO" id="GO:0032259">
    <property type="term" value="P:methylation"/>
    <property type="evidence" value="ECO:0007669"/>
    <property type="project" value="UniProtKB-KW"/>
</dbReference>
<feature type="domain" description="SAM-dependent MTase TRM10-type" evidence="22">
    <location>
        <begin position="267"/>
        <end position="459"/>
    </location>
</feature>
<feature type="coiled-coil region" evidence="20">
    <location>
        <begin position="214"/>
        <end position="248"/>
    </location>
</feature>
<feature type="compositionally biased region" description="Polar residues" evidence="21">
    <location>
        <begin position="491"/>
        <end position="506"/>
    </location>
</feature>